<proteinExistence type="predicted"/>
<evidence type="ECO:0000313" key="2">
    <source>
        <dbReference type="Proteomes" id="UP001303946"/>
    </source>
</evidence>
<dbReference type="Proteomes" id="UP001303946">
    <property type="component" value="Chromosome"/>
</dbReference>
<evidence type="ECO:0000313" key="1">
    <source>
        <dbReference type="EMBL" id="WOB06284.1"/>
    </source>
</evidence>
<dbReference type="SUPFAM" id="SSF53474">
    <property type="entry name" value="alpha/beta-Hydrolases"/>
    <property type="match status" value="1"/>
</dbReference>
<keyword evidence="2" id="KW-1185">Reference proteome</keyword>
<evidence type="ECO:0008006" key="3">
    <source>
        <dbReference type="Google" id="ProtNLM"/>
    </source>
</evidence>
<protein>
    <recommendedName>
        <fullName evidence="3">Cutinase</fullName>
    </recommendedName>
</protein>
<gene>
    <name evidence="1" type="ORF">RXV79_15270</name>
</gene>
<dbReference type="Gene3D" id="3.40.50.1820">
    <property type="entry name" value="alpha/beta hydrolase"/>
    <property type="match status" value="1"/>
</dbReference>
<dbReference type="RefSeq" id="WP_316698669.1">
    <property type="nucleotide sequence ID" value="NZ_CP136336.1"/>
</dbReference>
<reference evidence="1 2" key="1">
    <citation type="submission" date="2023-10" db="EMBL/GenBank/DDBJ databases">
        <title>Bacteria for the degradation of biodegradable plastic PBAT(Polybutylene adipate terephthalate).</title>
        <authorList>
            <person name="Weon H.-Y."/>
            <person name="Yeon J."/>
        </authorList>
    </citation>
    <scope>NUCLEOTIDE SEQUENCE [LARGE SCALE GENOMIC DNA]</scope>
    <source>
        <strain evidence="1 2">SBD 7-3</strain>
    </source>
</reference>
<dbReference type="InterPro" id="IPR029058">
    <property type="entry name" value="AB_hydrolase_fold"/>
</dbReference>
<sequence length="294" mass="30480">MDTRTSLQTLKRLAGIVGVVGAALFGTQAIAADFSATYSAGLTTYRIKGTEPASGKHPVFIYTVGTTESYDNGQAMAAVAEMSAKGFVAAAVQYDSSLFGTCSQILAKAKYIYNSGSSSSAVAKLCARSTADCSKGIVVAGFSQGSVIAINAKNYDTRVRAAYGMGSHTLYTVYGMTSCMTPGNYKLPKDNLRIVNGQSDIFPGGTATTVRGSSESVAGRTCGALAYECLSGNGSGWIMVRDTAVGDLSADHCYQRAAGGCVGSADVLDATWRNGSTQWGLKANLNWLAAFATP</sequence>
<organism evidence="1 2">
    <name type="scientific">Piscinibacter gummiphilus</name>
    <dbReference type="NCBI Taxonomy" id="946333"/>
    <lineage>
        <taxon>Bacteria</taxon>
        <taxon>Pseudomonadati</taxon>
        <taxon>Pseudomonadota</taxon>
        <taxon>Betaproteobacteria</taxon>
        <taxon>Burkholderiales</taxon>
        <taxon>Sphaerotilaceae</taxon>
        <taxon>Piscinibacter</taxon>
    </lineage>
</organism>
<name>A0ABZ0CUS1_9BURK</name>
<accession>A0ABZ0CUS1</accession>
<dbReference type="EMBL" id="CP136336">
    <property type="protein sequence ID" value="WOB06284.1"/>
    <property type="molecule type" value="Genomic_DNA"/>
</dbReference>